<dbReference type="Proteomes" id="UP000014760">
    <property type="component" value="Unassembled WGS sequence"/>
</dbReference>
<accession>R7THP9</accession>
<reference evidence="3" key="1">
    <citation type="submission" date="2012-12" db="EMBL/GenBank/DDBJ databases">
        <authorList>
            <person name="Hellsten U."/>
            <person name="Grimwood J."/>
            <person name="Chapman J.A."/>
            <person name="Shapiro H."/>
            <person name="Aerts A."/>
            <person name="Otillar R.P."/>
            <person name="Terry A.Y."/>
            <person name="Boore J.L."/>
            <person name="Simakov O."/>
            <person name="Marletaz F."/>
            <person name="Cho S.-J."/>
            <person name="Edsinger-Gonzales E."/>
            <person name="Havlak P."/>
            <person name="Kuo D.-H."/>
            <person name="Larsson T."/>
            <person name="Lv J."/>
            <person name="Arendt D."/>
            <person name="Savage R."/>
            <person name="Osoegawa K."/>
            <person name="de Jong P."/>
            <person name="Lindberg D.R."/>
            <person name="Seaver E.C."/>
            <person name="Weisblat D.A."/>
            <person name="Putnam N.H."/>
            <person name="Grigoriev I.V."/>
            <person name="Rokhsar D.S."/>
        </authorList>
    </citation>
    <scope>NUCLEOTIDE SEQUENCE</scope>
    <source>
        <strain evidence="3">I ESC-2004</strain>
    </source>
</reference>
<evidence type="ECO:0000313" key="1">
    <source>
        <dbReference type="EMBL" id="ELT93308.1"/>
    </source>
</evidence>
<name>R7THP9_CAPTE</name>
<organism evidence="1">
    <name type="scientific">Capitella teleta</name>
    <name type="common">Polychaete worm</name>
    <dbReference type="NCBI Taxonomy" id="283909"/>
    <lineage>
        <taxon>Eukaryota</taxon>
        <taxon>Metazoa</taxon>
        <taxon>Spiralia</taxon>
        <taxon>Lophotrochozoa</taxon>
        <taxon>Annelida</taxon>
        <taxon>Polychaeta</taxon>
        <taxon>Sedentaria</taxon>
        <taxon>Scolecida</taxon>
        <taxon>Capitellidae</taxon>
        <taxon>Capitella</taxon>
    </lineage>
</organism>
<evidence type="ECO:0000313" key="2">
    <source>
        <dbReference type="EnsemblMetazoa" id="CapteP205751"/>
    </source>
</evidence>
<protein>
    <submittedName>
        <fullName evidence="1 2">Uncharacterized protein</fullName>
    </submittedName>
</protein>
<dbReference type="HOGENOM" id="CLU_1455757_0_0_1"/>
<proteinExistence type="predicted"/>
<sequence length="186" mass="20822">MAQKENITFEINISKCSCYGNDIKRTRSKAAGAPPTIPGALRRLFSSSQAEYNSTTRIFINPSHPIVHYHHLLNNPSRLSSLIFGVMKKLKDNLHAHAGDYTYIYCSIFNVPKQAKPENLLHIQACCAIGGTDLRDMIRNITQSLFGTSDGTKSPHTHPKSTEKCYKADKIFKTIDLHVNAVFVFV</sequence>
<evidence type="ECO:0000313" key="3">
    <source>
        <dbReference type="Proteomes" id="UP000014760"/>
    </source>
</evidence>
<dbReference type="EnsemblMetazoa" id="CapteT205751">
    <property type="protein sequence ID" value="CapteP205751"/>
    <property type="gene ID" value="CapteG205751"/>
</dbReference>
<dbReference type="AlphaFoldDB" id="R7THP9"/>
<dbReference type="EMBL" id="KB309782">
    <property type="protein sequence ID" value="ELT93308.1"/>
    <property type="molecule type" value="Genomic_DNA"/>
</dbReference>
<dbReference type="EMBL" id="AMQN01012819">
    <property type="status" value="NOT_ANNOTATED_CDS"/>
    <property type="molecule type" value="Genomic_DNA"/>
</dbReference>
<keyword evidence="3" id="KW-1185">Reference proteome</keyword>
<reference evidence="1 3" key="2">
    <citation type="journal article" date="2013" name="Nature">
        <title>Insights into bilaterian evolution from three spiralian genomes.</title>
        <authorList>
            <person name="Simakov O."/>
            <person name="Marletaz F."/>
            <person name="Cho S.J."/>
            <person name="Edsinger-Gonzales E."/>
            <person name="Havlak P."/>
            <person name="Hellsten U."/>
            <person name="Kuo D.H."/>
            <person name="Larsson T."/>
            <person name="Lv J."/>
            <person name="Arendt D."/>
            <person name="Savage R."/>
            <person name="Osoegawa K."/>
            <person name="de Jong P."/>
            <person name="Grimwood J."/>
            <person name="Chapman J.A."/>
            <person name="Shapiro H."/>
            <person name="Aerts A."/>
            <person name="Otillar R.P."/>
            <person name="Terry A.Y."/>
            <person name="Boore J.L."/>
            <person name="Grigoriev I.V."/>
            <person name="Lindberg D.R."/>
            <person name="Seaver E.C."/>
            <person name="Weisblat D.A."/>
            <person name="Putnam N.H."/>
            <person name="Rokhsar D.S."/>
        </authorList>
    </citation>
    <scope>NUCLEOTIDE SEQUENCE</scope>
    <source>
        <strain evidence="1 3">I ESC-2004</strain>
    </source>
</reference>
<reference evidence="2" key="3">
    <citation type="submission" date="2015-06" db="UniProtKB">
        <authorList>
            <consortium name="EnsemblMetazoa"/>
        </authorList>
    </citation>
    <scope>IDENTIFICATION</scope>
</reference>
<gene>
    <name evidence="1" type="ORF">CAPTEDRAFT_205751</name>
</gene>